<proteinExistence type="predicted"/>
<dbReference type="Gene3D" id="1.25.40.20">
    <property type="entry name" value="Ankyrin repeat-containing domain"/>
    <property type="match status" value="4"/>
</dbReference>
<feature type="repeat" description="ANK" evidence="3">
    <location>
        <begin position="285"/>
        <end position="317"/>
    </location>
</feature>
<sequence>MTPLMYACRLKRKRTKSRESMAKLSLLDSPKFSTSMTLMDILGGKKIDTDAQAIHFLISHGANVAHKDAYHMTPLHHAALRGDEVACEQLLIYAKQGALNVNAQDVQRMSPLHTAVCQSHSDIVRQLLKAGADARSRDEDLSTPLHEAATIGNTIIGSLIFDNCVLADGTPDVDKENLLLLDKDEDGNTPFVLAVGAGKTKFIQFLIKKGADINVSNNMRMTPLHLAAIDGDVQIMEILVEKGAKIDVMNQEQQTPLHKACTHNSVACIEYLLKKGANKEAKDFENFTPLALAVVHGHVRVVQMLLAAGSDVTVEDKNDSTLVFLAAEENKLDVLKVLMTTPKIKELINHRDEWNNSPLHVASQNGHVNVVKFLIENGAMVTLKNDREQTPIHLAAIKGYVGVVQAIVAHDKTTLNDHDENSDTALHLAASNGHVQLVHVLLTLGANHEIMNSNLQTPIAAAAADGHLKVVELLVRAGAFIDIPDKLGLTPLLLASMNGHFNVVEYLLERQADVTLTDKQGLNCLDLAVKYDQQEVVMDILKSDVWENALRNTTIENGCVCTPLRRLIRKMPEAAEKVFDNCITSKKVDGGPNEKAEMFEVKYNFEFLDDLYSITHWKEKKKRKRGEPKKATVEGLNWFLSKLKPSTWRDRTLVPYTTDSEMFLHNHPLIIMVNSSCMDLLDHPLVTALQSHKWNAFGKFSYYFTFIT</sequence>
<accession>A0A9D4D671</accession>
<protein>
    <submittedName>
        <fullName evidence="4">Uncharacterized protein</fullName>
    </submittedName>
</protein>
<dbReference type="InterPro" id="IPR036770">
    <property type="entry name" value="Ankyrin_rpt-contain_sf"/>
</dbReference>
<reference evidence="4" key="2">
    <citation type="submission" date="2020-11" db="EMBL/GenBank/DDBJ databases">
        <authorList>
            <person name="McCartney M.A."/>
            <person name="Auch B."/>
            <person name="Kono T."/>
            <person name="Mallez S."/>
            <person name="Becker A."/>
            <person name="Gohl D.M."/>
            <person name="Silverstein K.A.T."/>
            <person name="Koren S."/>
            <person name="Bechman K.B."/>
            <person name="Herman A."/>
            <person name="Abrahante J.E."/>
            <person name="Garbe J."/>
        </authorList>
    </citation>
    <scope>NUCLEOTIDE SEQUENCE</scope>
    <source>
        <strain evidence="4">Duluth1</strain>
        <tissue evidence="4">Whole animal</tissue>
    </source>
</reference>
<feature type="repeat" description="ANK" evidence="3">
    <location>
        <begin position="421"/>
        <end position="453"/>
    </location>
</feature>
<evidence type="ECO:0000256" key="1">
    <source>
        <dbReference type="ARBA" id="ARBA00022737"/>
    </source>
</evidence>
<keyword evidence="2 3" id="KW-0040">ANK repeat</keyword>
<organism evidence="4 5">
    <name type="scientific">Dreissena polymorpha</name>
    <name type="common">Zebra mussel</name>
    <name type="synonym">Mytilus polymorpha</name>
    <dbReference type="NCBI Taxonomy" id="45954"/>
    <lineage>
        <taxon>Eukaryota</taxon>
        <taxon>Metazoa</taxon>
        <taxon>Spiralia</taxon>
        <taxon>Lophotrochozoa</taxon>
        <taxon>Mollusca</taxon>
        <taxon>Bivalvia</taxon>
        <taxon>Autobranchia</taxon>
        <taxon>Heteroconchia</taxon>
        <taxon>Euheterodonta</taxon>
        <taxon>Imparidentia</taxon>
        <taxon>Neoheterodontei</taxon>
        <taxon>Myida</taxon>
        <taxon>Dreissenoidea</taxon>
        <taxon>Dreissenidae</taxon>
        <taxon>Dreissena</taxon>
    </lineage>
</organism>
<dbReference type="InterPro" id="IPR002110">
    <property type="entry name" value="Ankyrin_rpt"/>
</dbReference>
<dbReference type="PRINTS" id="PR01415">
    <property type="entry name" value="ANKYRIN"/>
</dbReference>
<feature type="repeat" description="ANK" evidence="3">
    <location>
        <begin position="454"/>
        <end position="486"/>
    </location>
</feature>
<reference evidence="4" key="1">
    <citation type="journal article" date="2019" name="bioRxiv">
        <title>The Genome of the Zebra Mussel, Dreissena polymorpha: A Resource for Invasive Species Research.</title>
        <authorList>
            <person name="McCartney M.A."/>
            <person name="Auch B."/>
            <person name="Kono T."/>
            <person name="Mallez S."/>
            <person name="Zhang Y."/>
            <person name="Obille A."/>
            <person name="Becker A."/>
            <person name="Abrahante J.E."/>
            <person name="Garbe J."/>
            <person name="Badalamenti J.P."/>
            <person name="Herman A."/>
            <person name="Mangelson H."/>
            <person name="Liachko I."/>
            <person name="Sullivan S."/>
            <person name="Sone E.D."/>
            <person name="Koren S."/>
            <person name="Silverstein K.A.T."/>
            <person name="Beckman K.B."/>
            <person name="Gohl D.M."/>
        </authorList>
    </citation>
    <scope>NUCLEOTIDE SEQUENCE</scope>
    <source>
        <strain evidence="4">Duluth1</strain>
        <tissue evidence="4">Whole animal</tissue>
    </source>
</reference>
<feature type="repeat" description="ANK" evidence="3">
    <location>
        <begin position="107"/>
        <end position="139"/>
    </location>
</feature>
<gene>
    <name evidence="4" type="ORF">DPMN_046596</name>
</gene>
<dbReference type="InterPro" id="IPR051165">
    <property type="entry name" value="Multifunctional_ANK_Repeat"/>
</dbReference>
<name>A0A9D4D671_DREPO</name>
<evidence type="ECO:0000256" key="3">
    <source>
        <dbReference type="PROSITE-ProRule" id="PRU00023"/>
    </source>
</evidence>
<feature type="repeat" description="ANK" evidence="3">
    <location>
        <begin position="219"/>
        <end position="251"/>
    </location>
</feature>
<dbReference type="PROSITE" id="PS50088">
    <property type="entry name" value="ANK_REPEAT"/>
    <property type="match status" value="9"/>
</dbReference>
<evidence type="ECO:0000313" key="5">
    <source>
        <dbReference type="Proteomes" id="UP000828390"/>
    </source>
</evidence>
<evidence type="ECO:0000313" key="4">
    <source>
        <dbReference type="EMBL" id="KAH3739906.1"/>
    </source>
</evidence>
<dbReference type="Pfam" id="PF12796">
    <property type="entry name" value="Ank_2"/>
    <property type="match status" value="4"/>
</dbReference>
<dbReference type="SMART" id="SM00248">
    <property type="entry name" value="ANK"/>
    <property type="match status" value="14"/>
</dbReference>
<dbReference type="PROSITE" id="PS50297">
    <property type="entry name" value="ANK_REP_REGION"/>
    <property type="match status" value="9"/>
</dbReference>
<feature type="repeat" description="ANK" evidence="3">
    <location>
        <begin position="487"/>
        <end position="519"/>
    </location>
</feature>
<keyword evidence="5" id="KW-1185">Reference proteome</keyword>
<dbReference type="Proteomes" id="UP000828390">
    <property type="component" value="Unassembled WGS sequence"/>
</dbReference>
<feature type="repeat" description="ANK" evidence="3">
    <location>
        <begin position="252"/>
        <end position="284"/>
    </location>
</feature>
<comment type="caution">
    <text evidence="4">The sequence shown here is derived from an EMBL/GenBank/DDBJ whole genome shotgun (WGS) entry which is preliminary data.</text>
</comment>
<feature type="repeat" description="ANK" evidence="3">
    <location>
        <begin position="186"/>
        <end position="218"/>
    </location>
</feature>
<feature type="repeat" description="ANK" evidence="3">
    <location>
        <begin position="354"/>
        <end position="386"/>
    </location>
</feature>
<dbReference type="AlphaFoldDB" id="A0A9D4D671"/>
<evidence type="ECO:0000256" key="2">
    <source>
        <dbReference type="ARBA" id="ARBA00023043"/>
    </source>
</evidence>
<dbReference type="SUPFAM" id="SSF48403">
    <property type="entry name" value="Ankyrin repeat"/>
    <property type="match status" value="2"/>
</dbReference>
<keyword evidence="1" id="KW-0677">Repeat</keyword>
<dbReference type="PANTHER" id="PTHR24123:SF33">
    <property type="entry name" value="PROTEIN HOS4"/>
    <property type="match status" value="1"/>
</dbReference>
<dbReference type="PANTHER" id="PTHR24123">
    <property type="entry name" value="ANKYRIN REPEAT-CONTAINING"/>
    <property type="match status" value="1"/>
</dbReference>
<dbReference type="Pfam" id="PF00023">
    <property type="entry name" value="Ank"/>
    <property type="match status" value="2"/>
</dbReference>
<dbReference type="EMBL" id="JAIWYP010000011">
    <property type="protein sequence ID" value="KAH3739906.1"/>
    <property type="molecule type" value="Genomic_DNA"/>
</dbReference>